<dbReference type="Proteomes" id="UP001142489">
    <property type="component" value="Unassembled WGS sequence"/>
</dbReference>
<dbReference type="OrthoDB" id="440711at2759"/>
<protein>
    <recommendedName>
        <fullName evidence="6">Alpha-tocopherol transfer protein</fullName>
    </recommendedName>
</protein>
<evidence type="ECO:0000313" key="9">
    <source>
        <dbReference type="EMBL" id="KAJ7338870.1"/>
    </source>
</evidence>
<comment type="subcellular location">
    <subcellularLocation>
        <location evidence="1">Cytoplasm</location>
    </subcellularLocation>
</comment>
<dbReference type="InterPro" id="IPR036273">
    <property type="entry name" value="CRAL/TRIO_N_dom_sf"/>
</dbReference>
<evidence type="ECO:0000256" key="2">
    <source>
        <dbReference type="ARBA" id="ARBA00022448"/>
    </source>
</evidence>
<evidence type="ECO:0000256" key="5">
    <source>
        <dbReference type="ARBA" id="ARBA00061965"/>
    </source>
</evidence>
<dbReference type="SMART" id="SM00516">
    <property type="entry name" value="SEC14"/>
    <property type="match status" value="1"/>
</dbReference>
<dbReference type="SUPFAM" id="SSF46938">
    <property type="entry name" value="CRAL/TRIO N-terminal domain"/>
    <property type="match status" value="1"/>
</dbReference>
<dbReference type="SMART" id="SM01100">
    <property type="entry name" value="CRAL_TRIO_N"/>
    <property type="match status" value="1"/>
</dbReference>
<name>A0A9Q1B685_9SAUR</name>
<dbReference type="GO" id="GO:1902936">
    <property type="term" value="F:phosphatidylinositol bisphosphate binding"/>
    <property type="evidence" value="ECO:0007669"/>
    <property type="project" value="TreeGrafter"/>
</dbReference>
<evidence type="ECO:0000259" key="8">
    <source>
        <dbReference type="PROSITE" id="PS50191"/>
    </source>
</evidence>
<dbReference type="GO" id="GO:0042360">
    <property type="term" value="P:vitamin E metabolic process"/>
    <property type="evidence" value="ECO:0007669"/>
    <property type="project" value="TreeGrafter"/>
</dbReference>
<reference evidence="9" key="1">
    <citation type="journal article" date="2023" name="DNA Res.">
        <title>Chromosome-level genome assembly of Phrynocephalus forsythii using third-generation DNA sequencing and Hi-C analysis.</title>
        <authorList>
            <person name="Qi Y."/>
            <person name="Zhao W."/>
            <person name="Zhao Y."/>
            <person name="Niu C."/>
            <person name="Cao S."/>
            <person name="Zhang Y."/>
        </authorList>
    </citation>
    <scope>NUCLEOTIDE SEQUENCE</scope>
    <source>
        <tissue evidence="9">Muscle</tissue>
    </source>
</reference>
<keyword evidence="4" id="KW-0446">Lipid-binding</keyword>
<dbReference type="PRINTS" id="PR00180">
    <property type="entry name" value="CRETINALDHBP"/>
</dbReference>
<comment type="caution">
    <text evidence="9">The sequence shown here is derived from an EMBL/GenBank/DDBJ whole genome shotgun (WGS) entry which is preliminary data.</text>
</comment>
<keyword evidence="10" id="KW-1185">Reference proteome</keyword>
<dbReference type="InterPro" id="IPR011074">
    <property type="entry name" value="CRAL/TRIO_N_dom"/>
</dbReference>
<dbReference type="InterPro" id="IPR036865">
    <property type="entry name" value="CRAL-TRIO_dom_sf"/>
</dbReference>
<sequence length="281" mass="32179">MSHDEPRPSGSQGNLSHLPDDSPPVRAAVAELRRRAEEEEGSIGSLPFLLSDAHLVRFLRARDFDGDLAWKLLKNYHKWRTEYPEIGADLRPYSVLGLLNNGYIGVLKERDLHGSKVLIYRVGHWDPKMFTVYDAFRVSLISSELIVRETETQRNGVKVIFDLHGWRFAHAFQISPTVVKIIAAVLTDSFPLKVRGIHLINEPLFFHPFFAIIKSFLPEKIKARVHMHGYHYGRSLQEHFPASILPQEYCGGSVSIEDLSRKWTDFITESESYLQSISQLE</sequence>
<keyword evidence="3" id="KW-0963">Cytoplasm</keyword>
<dbReference type="GO" id="GO:0051180">
    <property type="term" value="P:vitamin transport"/>
    <property type="evidence" value="ECO:0007669"/>
    <property type="project" value="TreeGrafter"/>
</dbReference>
<keyword evidence="2" id="KW-0813">Transport</keyword>
<dbReference type="Gene3D" id="1.10.8.20">
    <property type="entry name" value="N-terminal domain of phosphatidylinositol transfer protein sec14p"/>
    <property type="match status" value="1"/>
</dbReference>
<evidence type="ECO:0000256" key="7">
    <source>
        <dbReference type="SAM" id="MobiDB-lite"/>
    </source>
</evidence>
<dbReference type="CDD" id="cd00170">
    <property type="entry name" value="SEC14"/>
    <property type="match status" value="1"/>
</dbReference>
<evidence type="ECO:0000256" key="4">
    <source>
        <dbReference type="ARBA" id="ARBA00023121"/>
    </source>
</evidence>
<feature type="region of interest" description="Disordered" evidence="7">
    <location>
        <begin position="1"/>
        <end position="23"/>
    </location>
</feature>
<dbReference type="Gene3D" id="3.40.525.10">
    <property type="entry name" value="CRAL-TRIO lipid binding domain"/>
    <property type="match status" value="1"/>
</dbReference>
<dbReference type="PANTHER" id="PTHR10174:SF225">
    <property type="entry name" value="ALPHA-TOCOPHEROL TRANSFER PROTEIN"/>
    <property type="match status" value="1"/>
</dbReference>
<proteinExistence type="predicted"/>
<evidence type="ECO:0000256" key="1">
    <source>
        <dbReference type="ARBA" id="ARBA00004496"/>
    </source>
</evidence>
<dbReference type="GO" id="GO:0016020">
    <property type="term" value="C:membrane"/>
    <property type="evidence" value="ECO:0007669"/>
    <property type="project" value="TreeGrafter"/>
</dbReference>
<evidence type="ECO:0000256" key="3">
    <source>
        <dbReference type="ARBA" id="ARBA00022490"/>
    </source>
</evidence>
<dbReference type="PANTHER" id="PTHR10174">
    <property type="entry name" value="ALPHA-TOCOPHEROL TRANSFER PROTEIN-RELATED"/>
    <property type="match status" value="1"/>
</dbReference>
<evidence type="ECO:0000313" key="10">
    <source>
        <dbReference type="Proteomes" id="UP001142489"/>
    </source>
</evidence>
<dbReference type="EMBL" id="JAPFRF010000003">
    <property type="protein sequence ID" value="KAJ7338870.1"/>
    <property type="molecule type" value="Genomic_DNA"/>
</dbReference>
<accession>A0A9Q1B685</accession>
<organism evidence="9 10">
    <name type="scientific">Phrynocephalus forsythii</name>
    <dbReference type="NCBI Taxonomy" id="171643"/>
    <lineage>
        <taxon>Eukaryota</taxon>
        <taxon>Metazoa</taxon>
        <taxon>Chordata</taxon>
        <taxon>Craniata</taxon>
        <taxon>Vertebrata</taxon>
        <taxon>Euteleostomi</taxon>
        <taxon>Lepidosauria</taxon>
        <taxon>Squamata</taxon>
        <taxon>Bifurcata</taxon>
        <taxon>Unidentata</taxon>
        <taxon>Episquamata</taxon>
        <taxon>Toxicofera</taxon>
        <taxon>Iguania</taxon>
        <taxon>Acrodonta</taxon>
        <taxon>Agamidae</taxon>
        <taxon>Agaminae</taxon>
        <taxon>Phrynocephalus</taxon>
    </lineage>
</organism>
<dbReference type="FunFam" id="3.40.525.10:FF:000002">
    <property type="entry name" value="Alpha-tocopherol transfer protein-like"/>
    <property type="match status" value="1"/>
</dbReference>
<dbReference type="GO" id="GO:0008431">
    <property type="term" value="F:vitamin E binding"/>
    <property type="evidence" value="ECO:0007669"/>
    <property type="project" value="TreeGrafter"/>
</dbReference>
<dbReference type="Pfam" id="PF00650">
    <property type="entry name" value="CRAL_TRIO"/>
    <property type="match status" value="1"/>
</dbReference>
<dbReference type="Gene3D" id="1.20.5.1200">
    <property type="entry name" value="Alpha-tocopherol transfer"/>
    <property type="match status" value="1"/>
</dbReference>
<dbReference type="SUPFAM" id="SSF52087">
    <property type="entry name" value="CRAL/TRIO domain"/>
    <property type="match status" value="1"/>
</dbReference>
<dbReference type="GO" id="GO:0120013">
    <property type="term" value="F:lipid transfer activity"/>
    <property type="evidence" value="ECO:0007669"/>
    <property type="project" value="TreeGrafter"/>
</dbReference>
<dbReference type="FunFam" id="1.10.8.20:FF:000003">
    <property type="entry name" value="Alpha-tocopherol transfer protein"/>
    <property type="match status" value="1"/>
</dbReference>
<evidence type="ECO:0000256" key="6">
    <source>
        <dbReference type="ARBA" id="ARBA00072185"/>
    </source>
</evidence>
<dbReference type="Pfam" id="PF03765">
    <property type="entry name" value="CRAL_TRIO_N"/>
    <property type="match status" value="1"/>
</dbReference>
<gene>
    <name evidence="9" type="ORF">JRQ81_012772</name>
</gene>
<dbReference type="InterPro" id="IPR001251">
    <property type="entry name" value="CRAL-TRIO_dom"/>
</dbReference>
<feature type="domain" description="CRAL-TRIO" evidence="8">
    <location>
        <begin position="83"/>
        <end position="257"/>
    </location>
</feature>
<comment type="subunit">
    <text evidence="5">Monomer and homotetramer. Phosphatidylinositol 4,5-bisphosphate binding induces the formation of homotetramers. Phosphatidylinositol 3,4-bisphosphate is less efficient in inducing tetramerization.</text>
</comment>
<dbReference type="GO" id="GO:0005770">
    <property type="term" value="C:late endosome"/>
    <property type="evidence" value="ECO:0007669"/>
    <property type="project" value="TreeGrafter"/>
</dbReference>
<dbReference type="PROSITE" id="PS50191">
    <property type="entry name" value="CRAL_TRIO"/>
    <property type="match status" value="1"/>
</dbReference>
<dbReference type="AlphaFoldDB" id="A0A9Q1B685"/>